<keyword evidence="5" id="KW-0496">Mitochondrion</keyword>
<evidence type="ECO:0000256" key="3">
    <source>
        <dbReference type="ARBA" id="ARBA00022946"/>
    </source>
</evidence>
<evidence type="ECO:0000256" key="4">
    <source>
        <dbReference type="ARBA" id="ARBA00022980"/>
    </source>
</evidence>
<gene>
    <name evidence="7" type="ORF">NKR23_g3309</name>
</gene>
<dbReference type="AlphaFoldDB" id="A0AA38RUZ1"/>
<dbReference type="InterPro" id="IPR019189">
    <property type="entry name" value="Ribosomal_mL41"/>
</dbReference>
<dbReference type="PANTHER" id="PTHR21338">
    <property type="entry name" value="MITOCHONDRIAL RIBOSOMAL PROTEIN L41"/>
    <property type="match status" value="1"/>
</dbReference>
<evidence type="ECO:0000313" key="8">
    <source>
        <dbReference type="Proteomes" id="UP001174694"/>
    </source>
</evidence>
<dbReference type="EMBL" id="JANBVO010000006">
    <property type="protein sequence ID" value="KAJ9151110.1"/>
    <property type="molecule type" value="Genomic_DNA"/>
</dbReference>
<dbReference type="Pfam" id="PF09809">
    <property type="entry name" value="MRP-L27"/>
    <property type="match status" value="1"/>
</dbReference>
<sequence>MRPTDILSRAYRKLRLTTKDINKGYYKGTRTGSMGRHTKYGGYVIEWHKVRTYVVPPGLDTFKLTPFVTKNMAPTWGAGRYEAKEGPRSPELYLRRWKQENGLD</sequence>
<keyword evidence="3" id="KW-0809">Transit peptide</keyword>
<name>A0AA38RUZ1_9PEZI</name>
<comment type="caution">
    <text evidence="7">The sequence shown here is derived from an EMBL/GenBank/DDBJ whole genome shotgun (WGS) entry which is preliminary data.</text>
</comment>
<keyword evidence="8" id="KW-1185">Reference proteome</keyword>
<protein>
    <submittedName>
        <fullName evidence="7">Uncharacterized protein</fullName>
    </submittedName>
</protein>
<dbReference type="GO" id="GO:0005762">
    <property type="term" value="C:mitochondrial large ribosomal subunit"/>
    <property type="evidence" value="ECO:0007669"/>
    <property type="project" value="InterPro"/>
</dbReference>
<evidence type="ECO:0000313" key="7">
    <source>
        <dbReference type="EMBL" id="KAJ9151110.1"/>
    </source>
</evidence>
<dbReference type="GO" id="GO:0003735">
    <property type="term" value="F:structural constituent of ribosome"/>
    <property type="evidence" value="ECO:0007669"/>
    <property type="project" value="InterPro"/>
</dbReference>
<evidence type="ECO:0000256" key="5">
    <source>
        <dbReference type="ARBA" id="ARBA00023128"/>
    </source>
</evidence>
<evidence type="ECO:0000256" key="1">
    <source>
        <dbReference type="ARBA" id="ARBA00004173"/>
    </source>
</evidence>
<dbReference type="Proteomes" id="UP001174694">
    <property type="component" value="Unassembled WGS sequence"/>
</dbReference>
<keyword evidence="6" id="KW-0687">Ribonucleoprotein</keyword>
<dbReference type="PANTHER" id="PTHR21338:SF0">
    <property type="entry name" value="LARGE RIBOSOMAL SUBUNIT PROTEIN ML41"/>
    <property type="match status" value="1"/>
</dbReference>
<reference evidence="7" key="1">
    <citation type="submission" date="2022-07" db="EMBL/GenBank/DDBJ databases">
        <title>Fungi with potential for degradation of polypropylene.</title>
        <authorList>
            <person name="Gostincar C."/>
        </authorList>
    </citation>
    <scope>NUCLEOTIDE SEQUENCE</scope>
    <source>
        <strain evidence="7">EXF-13308</strain>
    </source>
</reference>
<accession>A0AA38RUZ1</accession>
<proteinExistence type="inferred from homology"/>
<organism evidence="7 8">
    <name type="scientific">Pleurostoma richardsiae</name>
    <dbReference type="NCBI Taxonomy" id="41990"/>
    <lineage>
        <taxon>Eukaryota</taxon>
        <taxon>Fungi</taxon>
        <taxon>Dikarya</taxon>
        <taxon>Ascomycota</taxon>
        <taxon>Pezizomycotina</taxon>
        <taxon>Sordariomycetes</taxon>
        <taxon>Sordariomycetidae</taxon>
        <taxon>Calosphaeriales</taxon>
        <taxon>Pleurostomataceae</taxon>
        <taxon>Pleurostoma</taxon>
    </lineage>
</organism>
<evidence type="ECO:0000256" key="6">
    <source>
        <dbReference type="ARBA" id="ARBA00023274"/>
    </source>
</evidence>
<keyword evidence="4" id="KW-0689">Ribosomal protein</keyword>
<dbReference type="GO" id="GO:0006412">
    <property type="term" value="P:translation"/>
    <property type="evidence" value="ECO:0007669"/>
    <property type="project" value="TreeGrafter"/>
</dbReference>
<evidence type="ECO:0000256" key="2">
    <source>
        <dbReference type="ARBA" id="ARBA00010152"/>
    </source>
</evidence>
<comment type="similarity">
    <text evidence="2">Belongs to the mitochondrion-specific ribosomal protein mL41 family.</text>
</comment>
<comment type="subcellular location">
    <subcellularLocation>
        <location evidence="1">Mitochondrion</location>
    </subcellularLocation>
</comment>